<gene>
    <name evidence="1" type="ORF">NCTC12905_01757</name>
</gene>
<dbReference type="OrthoDB" id="7923560at2"/>
<dbReference type="AlphaFoldDB" id="A0A3S4Z0F9"/>
<dbReference type="RefSeq" id="WP_126603912.1">
    <property type="nucleotide sequence ID" value="NZ_LR134529.1"/>
</dbReference>
<evidence type="ECO:0000313" key="1">
    <source>
        <dbReference type="EMBL" id="VEJ46067.1"/>
    </source>
</evidence>
<name>A0A3S4Z0F9_BARVI</name>
<dbReference type="EMBL" id="LR134529">
    <property type="protein sequence ID" value="VEJ46067.1"/>
    <property type="molecule type" value="Genomic_DNA"/>
</dbReference>
<protein>
    <submittedName>
        <fullName evidence="1">Uncharacterized protein</fullName>
    </submittedName>
</protein>
<evidence type="ECO:0000313" key="2">
    <source>
        <dbReference type="Proteomes" id="UP000274201"/>
    </source>
</evidence>
<proteinExistence type="predicted"/>
<accession>A0A3S4Z0F9</accession>
<reference evidence="1 2" key="1">
    <citation type="submission" date="2018-12" db="EMBL/GenBank/DDBJ databases">
        <authorList>
            <consortium name="Pathogen Informatics"/>
        </authorList>
    </citation>
    <scope>NUCLEOTIDE SEQUENCE [LARGE SCALE GENOMIC DNA]</scope>
    <source>
        <strain evidence="1 2">NCTC12905</strain>
    </source>
</reference>
<organism evidence="1 2">
    <name type="scientific">Bartonella vinsonii</name>
    <name type="common">Rochalimaea vinsonii</name>
    <dbReference type="NCBI Taxonomy" id="33047"/>
    <lineage>
        <taxon>Bacteria</taxon>
        <taxon>Pseudomonadati</taxon>
        <taxon>Pseudomonadota</taxon>
        <taxon>Alphaproteobacteria</taxon>
        <taxon>Hyphomicrobiales</taxon>
        <taxon>Bartonellaceae</taxon>
        <taxon>Bartonella</taxon>
    </lineage>
</organism>
<sequence length="115" mass="13920">MREYPEHLNSKEDYLNMLEYDKLETLKRLEQLLEMRFDWVCIKELGEGEEGLEDEKHKVCVEKEMPLDFETSFVEKRYQYELQESEYSPLNSLGFSVEEVEQLIKENKDNRDETV</sequence>
<dbReference type="Proteomes" id="UP000274201">
    <property type="component" value="Chromosome"/>
</dbReference>